<dbReference type="EMBL" id="SBII01000004">
    <property type="protein sequence ID" value="RWX00886.1"/>
    <property type="molecule type" value="Genomic_DNA"/>
</dbReference>
<dbReference type="RefSeq" id="WP_128389368.1">
    <property type="nucleotide sequence ID" value="NZ_SBII01000004.1"/>
</dbReference>
<keyword evidence="2" id="KW-1185">Reference proteome</keyword>
<evidence type="ECO:0000313" key="2">
    <source>
        <dbReference type="Proteomes" id="UP000287527"/>
    </source>
</evidence>
<organism evidence="1 2">
    <name type="scientific">Flavobacterium cerinum</name>
    <dbReference type="NCBI Taxonomy" id="2502784"/>
    <lineage>
        <taxon>Bacteria</taxon>
        <taxon>Pseudomonadati</taxon>
        <taxon>Bacteroidota</taxon>
        <taxon>Flavobacteriia</taxon>
        <taxon>Flavobacteriales</taxon>
        <taxon>Flavobacteriaceae</taxon>
        <taxon>Flavobacterium</taxon>
    </lineage>
</organism>
<proteinExistence type="predicted"/>
<dbReference type="OrthoDB" id="1379376at2"/>
<gene>
    <name evidence="1" type="ORF">EPI11_07640</name>
</gene>
<sequence length="82" mass="9360">MNEVNSYKKLRGRVITVTCVILTKTGDRYTEYIQGVLHSVDDMGIEINQYLSLFDYLDGANPPSKIRRFGFRDITFLGNLPA</sequence>
<accession>A0A444HBZ8</accession>
<comment type="caution">
    <text evidence="1">The sequence shown here is derived from an EMBL/GenBank/DDBJ whole genome shotgun (WGS) entry which is preliminary data.</text>
</comment>
<dbReference type="Proteomes" id="UP000287527">
    <property type="component" value="Unassembled WGS sequence"/>
</dbReference>
<protein>
    <submittedName>
        <fullName evidence="1">Uncharacterized protein</fullName>
    </submittedName>
</protein>
<reference evidence="1 2" key="1">
    <citation type="submission" date="2019-01" db="EMBL/GenBank/DDBJ databases">
        <title>Flavobacterium sp. nov.,isolated from freshwater.</title>
        <authorList>
            <person name="Zhang R."/>
            <person name="Du Z.-J."/>
        </authorList>
    </citation>
    <scope>NUCLEOTIDE SEQUENCE [LARGE SCALE GENOMIC DNA]</scope>
    <source>
        <strain evidence="1 2">1E403</strain>
    </source>
</reference>
<evidence type="ECO:0000313" key="1">
    <source>
        <dbReference type="EMBL" id="RWX00886.1"/>
    </source>
</evidence>
<dbReference type="AlphaFoldDB" id="A0A444HBZ8"/>
<name>A0A444HBZ8_9FLAO</name>